<dbReference type="EMBL" id="JBHSJJ010000002">
    <property type="protein sequence ID" value="MFC4871001.1"/>
    <property type="molecule type" value="Genomic_DNA"/>
</dbReference>
<dbReference type="InterPro" id="IPR000073">
    <property type="entry name" value="AB_hydrolase_1"/>
</dbReference>
<dbReference type="Pfam" id="PF12697">
    <property type="entry name" value="Abhydrolase_6"/>
    <property type="match status" value="1"/>
</dbReference>
<evidence type="ECO:0000256" key="3">
    <source>
        <dbReference type="ARBA" id="ARBA00022801"/>
    </source>
</evidence>
<dbReference type="InterPro" id="IPR050261">
    <property type="entry name" value="FrsA_esterase"/>
</dbReference>
<dbReference type="RefSeq" id="WP_377062064.1">
    <property type="nucleotide sequence ID" value="NZ_JBHSJJ010000002.1"/>
</dbReference>
<comment type="similarity">
    <text evidence="4">Belongs to the AB hydrolase superfamily. FUS2 hydrolase family.</text>
</comment>
<evidence type="ECO:0000256" key="1">
    <source>
        <dbReference type="ARBA" id="ARBA00022487"/>
    </source>
</evidence>
<evidence type="ECO:0000256" key="2">
    <source>
        <dbReference type="ARBA" id="ARBA00022729"/>
    </source>
</evidence>
<feature type="domain" description="AB hydrolase-1" evidence="5">
    <location>
        <begin position="577"/>
        <end position="760"/>
    </location>
</feature>
<keyword evidence="8" id="KW-1185">Reference proteome</keyword>
<gene>
    <name evidence="7" type="ORF">ACFPFU_04830</name>
</gene>
<feature type="domain" description="4-O-methyl-glucuronoyl methylesterase-like" evidence="6">
    <location>
        <begin position="173"/>
        <end position="385"/>
    </location>
</feature>
<dbReference type="PANTHER" id="PTHR22946">
    <property type="entry name" value="DIENELACTONE HYDROLASE DOMAIN-CONTAINING PROTEIN-RELATED"/>
    <property type="match status" value="1"/>
</dbReference>
<keyword evidence="1" id="KW-0719">Serine esterase</keyword>
<comment type="caution">
    <text evidence="7">The sequence shown here is derived from an EMBL/GenBank/DDBJ whole genome shotgun (WGS) entry which is preliminary data.</text>
</comment>
<accession>A0ABV9SXC6</accession>
<dbReference type="InterPro" id="IPR054579">
    <property type="entry name" value="GCE-like_dom"/>
</dbReference>
<name>A0ABV9SXC6_9BACT</name>
<evidence type="ECO:0000259" key="6">
    <source>
        <dbReference type="Pfam" id="PF22244"/>
    </source>
</evidence>
<evidence type="ECO:0000259" key="5">
    <source>
        <dbReference type="Pfam" id="PF12697"/>
    </source>
</evidence>
<sequence length="795" mass="90134">MSESPLLTSRILIMPLLLLLFFTGFRLRAQDEDTLKRQQYLDELLKLNRPHPTPTDRPRNVQASFVTLSHKDSTWYAWQQRTGELPPDFDAMPSLPFLPDPLIWDEGGENIPITSEQQWSKKRDWISDQVKYFLSGTFPDPPQQLDVKILEEKVLDGIKLQTIELRFGPDDKAKLTLEVFTPPGEGPFPVFMSQWNHRGWVQIAVRRGYMGVIYAGADSFDETIHYQELYPDHDWSALMTRAWGAHRAVDYLYTLSHVDKDKIALTGHSRNAKLSLFAAAFDNRITAVISSSGGTGGEIPYRYTDERHENESIDYLNSIRPQWFHPRLRFFNGREHKLPIDQNALMALIAPNALLLSSSIREAGGGDPWAIEQNLKSLKKVYGFLGASDKVDVRFRDGEHGVSARDIEGYVDWLDIQFGRSEEKWSNPLYYDYDFDTWKAKSGASVDSSSIQALDLEKELKAFNKNPSQEDLRNLQNAIRDHIKWTLGDQPPGVPANPISSLSNREDYIDLLLRRPVVKNGKRMNIAPYEALGDYQYGAIYCPTDKNGKIRLPPQGKLPVVIFHHKYVNTGFDRGMDHFIQSCIDRGIAVFTMDLLGYGSRIEEGTGFYKRYPEWSKMGKMVMDTRAAIDALAQLDFVDSGQIYLAGYALGGTVSLITGALDDRVAGVALAAAFTPLRSSGGEMEGIKAYSHLYGLLPKWGLFEEAKAQIPVDFPEMLAAIAPKPLLIVSPELDRHADLEAVRQQVSLLQELYQTYGKDANLEHQVPESYNRFTREQQDNMVEWLHTHIQNAGNL</sequence>
<dbReference type="PANTHER" id="PTHR22946:SF9">
    <property type="entry name" value="POLYKETIDE TRANSFERASE AF380"/>
    <property type="match status" value="1"/>
</dbReference>
<reference evidence="8" key="1">
    <citation type="journal article" date="2019" name="Int. J. Syst. Evol. Microbiol.">
        <title>The Global Catalogue of Microorganisms (GCM) 10K type strain sequencing project: providing services to taxonomists for standard genome sequencing and annotation.</title>
        <authorList>
            <consortium name="The Broad Institute Genomics Platform"/>
            <consortium name="The Broad Institute Genome Sequencing Center for Infectious Disease"/>
            <person name="Wu L."/>
            <person name="Ma J."/>
        </authorList>
    </citation>
    <scope>NUCLEOTIDE SEQUENCE [LARGE SCALE GENOMIC DNA]</scope>
    <source>
        <strain evidence="8">CGMCC 4.7466</strain>
    </source>
</reference>
<keyword evidence="3 7" id="KW-0378">Hydrolase</keyword>
<dbReference type="GO" id="GO:0016787">
    <property type="term" value="F:hydrolase activity"/>
    <property type="evidence" value="ECO:0007669"/>
    <property type="project" value="UniProtKB-KW"/>
</dbReference>
<dbReference type="InterPro" id="IPR029058">
    <property type="entry name" value="AB_hydrolase_fold"/>
</dbReference>
<protein>
    <submittedName>
        <fullName evidence="7">Alpha/beta fold hydrolase</fullName>
    </submittedName>
</protein>
<proteinExistence type="inferred from homology"/>
<evidence type="ECO:0000256" key="4">
    <source>
        <dbReference type="ARBA" id="ARBA00038115"/>
    </source>
</evidence>
<evidence type="ECO:0000313" key="7">
    <source>
        <dbReference type="EMBL" id="MFC4871001.1"/>
    </source>
</evidence>
<keyword evidence="2" id="KW-0732">Signal</keyword>
<evidence type="ECO:0000313" key="8">
    <source>
        <dbReference type="Proteomes" id="UP001595818"/>
    </source>
</evidence>
<dbReference type="SUPFAM" id="SSF53474">
    <property type="entry name" value="alpha/beta-Hydrolases"/>
    <property type="match status" value="2"/>
</dbReference>
<dbReference type="Gene3D" id="3.40.50.1820">
    <property type="entry name" value="alpha/beta hydrolase"/>
    <property type="match status" value="2"/>
</dbReference>
<organism evidence="7 8">
    <name type="scientific">Negadavirga shengliensis</name>
    <dbReference type="NCBI Taxonomy" id="1389218"/>
    <lineage>
        <taxon>Bacteria</taxon>
        <taxon>Pseudomonadati</taxon>
        <taxon>Bacteroidota</taxon>
        <taxon>Cytophagia</taxon>
        <taxon>Cytophagales</taxon>
        <taxon>Cyclobacteriaceae</taxon>
        <taxon>Negadavirga</taxon>
    </lineage>
</organism>
<dbReference type="Pfam" id="PF22244">
    <property type="entry name" value="GCE_fung"/>
    <property type="match status" value="1"/>
</dbReference>
<dbReference type="Proteomes" id="UP001595818">
    <property type="component" value="Unassembled WGS sequence"/>
</dbReference>